<evidence type="ECO:0000256" key="1">
    <source>
        <dbReference type="SAM" id="Phobius"/>
    </source>
</evidence>
<reference evidence="3" key="1">
    <citation type="journal article" date="2019" name="Int. J. Syst. Evol. Microbiol.">
        <title>The Global Catalogue of Microorganisms (GCM) 10K type strain sequencing project: providing services to taxonomists for standard genome sequencing and annotation.</title>
        <authorList>
            <consortium name="The Broad Institute Genomics Platform"/>
            <consortium name="The Broad Institute Genome Sequencing Center for Infectious Disease"/>
            <person name="Wu L."/>
            <person name="Ma J."/>
        </authorList>
    </citation>
    <scope>NUCLEOTIDE SEQUENCE [LARGE SCALE GENOMIC DNA]</scope>
    <source>
        <strain evidence="3">JCM 12165</strain>
    </source>
</reference>
<keyword evidence="3" id="KW-1185">Reference proteome</keyword>
<keyword evidence="1" id="KW-1133">Transmembrane helix</keyword>
<name>A0ABV9NWB5_9BACI</name>
<feature type="transmembrane region" description="Helical" evidence="1">
    <location>
        <begin position="35"/>
        <end position="55"/>
    </location>
</feature>
<protein>
    <submittedName>
        <fullName evidence="2">Uncharacterized protein</fullName>
    </submittedName>
</protein>
<keyword evidence="1" id="KW-0472">Membrane</keyword>
<dbReference type="Proteomes" id="UP001595896">
    <property type="component" value="Unassembled WGS sequence"/>
</dbReference>
<proteinExistence type="predicted"/>
<organism evidence="2 3">
    <name type="scientific">Bacillus daqingensis</name>
    <dbReference type="NCBI Taxonomy" id="872396"/>
    <lineage>
        <taxon>Bacteria</taxon>
        <taxon>Bacillati</taxon>
        <taxon>Bacillota</taxon>
        <taxon>Bacilli</taxon>
        <taxon>Bacillales</taxon>
        <taxon>Bacillaceae</taxon>
        <taxon>Bacillus</taxon>
    </lineage>
</organism>
<dbReference type="RefSeq" id="WP_377909785.1">
    <property type="nucleotide sequence ID" value="NZ_JBHSGK010000013.1"/>
</dbReference>
<gene>
    <name evidence="2" type="ORF">ACFO4L_11330</name>
</gene>
<keyword evidence="1" id="KW-0812">Transmembrane</keyword>
<accession>A0ABV9NWB5</accession>
<comment type="caution">
    <text evidence="2">The sequence shown here is derived from an EMBL/GenBank/DDBJ whole genome shotgun (WGS) entry which is preliminary data.</text>
</comment>
<dbReference type="EMBL" id="JBHSGK010000013">
    <property type="protein sequence ID" value="MFC4737181.1"/>
    <property type="molecule type" value="Genomic_DNA"/>
</dbReference>
<sequence length="75" mass="8577">MKYGLIFGAAFLVGLMIIFGTGSEIGFYIMAVLPFVVYPILISLAVWFFISLINLQKERNRYLAEIVRKLEKDNT</sequence>
<feature type="transmembrane region" description="Helical" evidence="1">
    <location>
        <begin position="7"/>
        <end position="29"/>
    </location>
</feature>
<evidence type="ECO:0000313" key="3">
    <source>
        <dbReference type="Proteomes" id="UP001595896"/>
    </source>
</evidence>
<evidence type="ECO:0000313" key="2">
    <source>
        <dbReference type="EMBL" id="MFC4737181.1"/>
    </source>
</evidence>